<protein>
    <submittedName>
        <fullName evidence="1">Annexin D5</fullName>
    </submittedName>
</protein>
<evidence type="ECO:0000313" key="2">
    <source>
        <dbReference type="Proteomes" id="UP001060215"/>
    </source>
</evidence>
<accession>A0ACC0FC30</accession>
<proteinExistence type="predicted"/>
<organism evidence="1 2">
    <name type="scientific">Camellia lanceoleosa</name>
    <dbReference type="NCBI Taxonomy" id="1840588"/>
    <lineage>
        <taxon>Eukaryota</taxon>
        <taxon>Viridiplantae</taxon>
        <taxon>Streptophyta</taxon>
        <taxon>Embryophyta</taxon>
        <taxon>Tracheophyta</taxon>
        <taxon>Spermatophyta</taxon>
        <taxon>Magnoliopsida</taxon>
        <taxon>eudicotyledons</taxon>
        <taxon>Gunneridae</taxon>
        <taxon>Pentapetalae</taxon>
        <taxon>asterids</taxon>
        <taxon>Ericales</taxon>
        <taxon>Theaceae</taxon>
        <taxon>Camellia</taxon>
    </lineage>
</organism>
<keyword evidence="2" id="KW-1185">Reference proteome</keyword>
<dbReference type="EMBL" id="CM045772">
    <property type="protein sequence ID" value="KAI7985622.1"/>
    <property type="molecule type" value="Genomic_DNA"/>
</dbReference>
<gene>
    <name evidence="1" type="ORF">LOK49_LG14G00035</name>
</gene>
<sequence length="324" mass="36642">MSTLTVPPVPPSPRDDAVQLYRAFKGFGCDTEAVINIIAHRDSTQRALIQHEYKAMYSEDLLKRLTSELHGKLETAVLRWMHDPAGRDAIILKQALSSGATNLEAVTEVLCSRTPSQLYTLKQIYYSMFGVYLENDIEQQTSGDHKKLLLAYVTTPRSEGFEVDREMVERDAKALFKAGEKKLGTDEKTFIRIFSERSRAHLAAIDSSYHNMYGNSLKKAVKSETSGKFELALLTILQCAHNPAKYFAKVLHKAMKGLGTDDITLIRVVVTRTEIDMQYIKAEYQKKYRKSLNDAVYSETSGHYRSFLLSLLGQTIRLVMVVCL</sequence>
<reference evidence="1 2" key="1">
    <citation type="journal article" date="2022" name="Plant J.">
        <title>Chromosome-level genome of Camellia lanceoleosa provides a valuable resource for understanding genome evolution and self-incompatibility.</title>
        <authorList>
            <person name="Gong W."/>
            <person name="Xiao S."/>
            <person name="Wang L."/>
            <person name="Liao Z."/>
            <person name="Chang Y."/>
            <person name="Mo W."/>
            <person name="Hu G."/>
            <person name="Li W."/>
            <person name="Zhao G."/>
            <person name="Zhu H."/>
            <person name="Hu X."/>
            <person name="Ji K."/>
            <person name="Xiang X."/>
            <person name="Song Q."/>
            <person name="Yuan D."/>
            <person name="Jin S."/>
            <person name="Zhang L."/>
        </authorList>
    </citation>
    <scope>NUCLEOTIDE SEQUENCE [LARGE SCALE GENOMIC DNA]</scope>
    <source>
        <strain evidence="1">SQ_2022a</strain>
    </source>
</reference>
<evidence type="ECO:0000313" key="1">
    <source>
        <dbReference type="EMBL" id="KAI7985622.1"/>
    </source>
</evidence>
<comment type="caution">
    <text evidence="1">The sequence shown here is derived from an EMBL/GenBank/DDBJ whole genome shotgun (WGS) entry which is preliminary data.</text>
</comment>
<dbReference type="Proteomes" id="UP001060215">
    <property type="component" value="Chromosome 15"/>
</dbReference>
<name>A0ACC0FC30_9ERIC</name>